<gene>
    <name evidence="2" type="ORF">SLEP1_g19768</name>
</gene>
<reference evidence="2 3" key="1">
    <citation type="journal article" date="2021" name="Commun. Biol.">
        <title>The genome of Shorea leprosula (Dipterocarpaceae) highlights the ecological relevance of drought in aseasonal tropical rainforests.</title>
        <authorList>
            <person name="Ng K.K.S."/>
            <person name="Kobayashi M.J."/>
            <person name="Fawcett J.A."/>
            <person name="Hatakeyama M."/>
            <person name="Paape T."/>
            <person name="Ng C.H."/>
            <person name="Ang C.C."/>
            <person name="Tnah L.H."/>
            <person name="Lee C.T."/>
            <person name="Nishiyama T."/>
            <person name="Sese J."/>
            <person name="O'Brien M.J."/>
            <person name="Copetti D."/>
            <person name="Mohd Noor M.I."/>
            <person name="Ong R.C."/>
            <person name="Putra M."/>
            <person name="Sireger I.Z."/>
            <person name="Indrioko S."/>
            <person name="Kosugi Y."/>
            <person name="Izuno A."/>
            <person name="Isagi Y."/>
            <person name="Lee S.L."/>
            <person name="Shimizu K.K."/>
        </authorList>
    </citation>
    <scope>NUCLEOTIDE SEQUENCE [LARGE SCALE GENOMIC DNA]</scope>
    <source>
        <strain evidence="2">214</strain>
    </source>
</reference>
<feature type="compositionally biased region" description="Basic and acidic residues" evidence="1">
    <location>
        <begin position="160"/>
        <end position="180"/>
    </location>
</feature>
<feature type="region of interest" description="Disordered" evidence="1">
    <location>
        <begin position="74"/>
        <end position="180"/>
    </location>
</feature>
<dbReference type="Pfam" id="PF10175">
    <property type="entry name" value="MPP6"/>
    <property type="match status" value="1"/>
</dbReference>
<evidence type="ECO:0008006" key="4">
    <source>
        <dbReference type="Google" id="ProtNLM"/>
    </source>
</evidence>
<evidence type="ECO:0000313" key="3">
    <source>
        <dbReference type="Proteomes" id="UP001054252"/>
    </source>
</evidence>
<feature type="region of interest" description="Disordered" evidence="1">
    <location>
        <begin position="1"/>
        <end position="39"/>
    </location>
</feature>
<evidence type="ECO:0000256" key="1">
    <source>
        <dbReference type="SAM" id="MobiDB-lite"/>
    </source>
</evidence>
<dbReference type="EMBL" id="BPVZ01000028">
    <property type="protein sequence ID" value="GKV08086.1"/>
    <property type="molecule type" value="Genomic_DNA"/>
</dbReference>
<dbReference type="Proteomes" id="UP001054252">
    <property type="component" value="Unassembled WGS sequence"/>
</dbReference>
<dbReference type="InterPro" id="IPR019324">
    <property type="entry name" value="MPP6"/>
</dbReference>
<sequence>MAKRELSSTLRSLKFMQRAAQKEEKTKKEEEVKPDLSSTVKKKCVVIMEGDPHPGATIGRMSFRSFNPTIDKLNEKAANIGRPDSSGGRTLSREDGSSDGAECLKVDTENCETNEGLKRKQSGEASEPWYPSKSPKNGQGVQSSPSSSSSKASSHKQPKREKLDWDVLRPPKPQKGEKLN</sequence>
<dbReference type="PANTHER" id="PTHR13582">
    <property type="entry name" value="M-PHASE PHOSPHOPROTEIN 6"/>
    <property type="match status" value="1"/>
</dbReference>
<feature type="compositionally biased region" description="Basic and acidic residues" evidence="1">
    <location>
        <begin position="20"/>
        <end position="34"/>
    </location>
</feature>
<organism evidence="2 3">
    <name type="scientific">Rubroshorea leprosula</name>
    <dbReference type="NCBI Taxonomy" id="152421"/>
    <lineage>
        <taxon>Eukaryota</taxon>
        <taxon>Viridiplantae</taxon>
        <taxon>Streptophyta</taxon>
        <taxon>Embryophyta</taxon>
        <taxon>Tracheophyta</taxon>
        <taxon>Spermatophyta</taxon>
        <taxon>Magnoliopsida</taxon>
        <taxon>eudicotyledons</taxon>
        <taxon>Gunneridae</taxon>
        <taxon>Pentapetalae</taxon>
        <taxon>rosids</taxon>
        <taxon>malvids</taxon>
        <taxon>Malvales</taxon>
        <taxon>Dipterocarpaceae</taxon>
        <taxon>Rubroshorea</taxon>
    </lineage>
</organism>
<dbReference type="GO" id="GO:0000460">
    <property type="term" value="P:maturation of 5.8S rRNA"/>
    <property type="evidence" value="ECO:0007669"/>
    <property type="project" value="TreeGrafter"/>
</dbReference>
<feature type="compositionally biased region" description="Basic and acidic residues" evidence="1">
    <location>
        <begin position="91"/>
        <end position="108"/>
    </location>
</feature>
<feature type="compositionally biased region" description="Low complexity" evidence="1">
    <location>
        <begin position="143"/>
        <end position="152"/>
    </location>
</feature>
<comment type="caution">
    <text evidence="2">The sequence shown here is derived from an EMBL/GenBank/DDBJ whole genome shotgun (WGS) entry which is preliminary data.</text>
</comment>
<evidence type="ECO:0000313" key="2">
    <source>
        <dbReference type="EMBL" id="GKV08086.1"/>
    </source>
</evidence>
<accession>A0AAV5J6F8</accession>
<keyword evidence="3" id="KW-1185">Reference proteome</keyword>
<proteinExistence type="predicted"/>
<protein>
    <recommendedName>
        <fullName evidence="4">M-phase phosphoprotein 6</fullName>
    </recommendedName>
</protein>
<dbReference type="PANTHER" id="PTHR13582:SF0">
    <property type="entry name" value="M-PHASE PHOSPHOPROTEIN 6"/>
    <property type="match status" value="1"/>
</dbReference>
<name>A0AAV5J6F8_9ROSI</name>
<dbReference type="AlphaFoldDB" id="A0AAV5J6F8"/>